<dbReference type="PANTHER" id="PTHR42718">
    <property type="entry name" value="MAJOR FACILITATOR SUPERFAMILY MULTIDRUG TRANSPORTER MFSC"/>
    <property type="match status" value="1"/>
</dbReference>
<feature type="transmembrane region" description="Helical" evidence="7">
    <location>
        <begin position="152"/>
        <end position="175"/>
    </location>
</feature>
<dbReference type="EMBL" id="LQMT02000005">
    <property type="protein sequence ID" value="ONF74505.1"/>
    <property type="molecule type" value="Genomic_DNA"/>
</dbReference>
<protein>
    <submittedName>
        <fullName evidence="9">MFS transporter</fullName>
    </submittedName>
</protein>
<organism evidence="9 10">
    <name type="scientific">Amycolatopsis keratiniphila subsp. keratiniphila</name>
    <dbReference type="NCBI Taxonomy" id="227715"/>
    <lineage>
        <taxon>Bacteria</taxon>
        <taxon>Bacillati</taxon>
        <taxon>Actinomycetota</taxon>
        <taxon>Actinomycetes</taxon>
        <taxon>Pseudonocardiales</taxon>
        <taxon>Pseudonocardiaceae</taxon>
        <taxon>Amycolatopsis</taxon>
        <taxon>Amycolatopsis japonica group</taxon>
    </lineage>
</organism>
<feature type="transmembrane region" description="Helical" evidence="7">
    <location>
        <begin position="443"/>
        <end position="461"/>
    </location>
</feature>
<comment type="subcellular location">
    <subcellularLocation>
        <location evidence="1">Cell membrane</location>
        <topology evidence="1">Multi-pass membrane protein</topology>
    </subcellularLocation>
</comment>
<dbReference type="PROSITE" id="PS00216">
    <property type="entry name" value="SUGAR_TRANSPORT_1"/>
    <property type="match status" value="1"/>
</dbReference>
<dbReference type="AlphaFoldDB" id="A0A1W2M399"/>
<dbReference type="GO" id="GO:0022857">
    <property type="term" value="F:transmembrane transporter activity"/>
    <property type="evidence" value="ECO:0007669"/>
    <property type="project" value="InterPro"/>
</dbReference>
<evidence type="ECO:0000256" key="7">
    <source>
        <dbReference type="SAM" id="Phobius"/>
    </source>
</evidence>
<reference evidence="9 10" key="1">
    <citation type="submission" date="2016-12" db="EMBL/GenBank/DDBJ databases">
        <title>Amycolatopsis keratiniphila subsp. keratiniphila genome sequencing and assembly.</title>
        <authorList>
            <person name="Mayilraj S."/>
            <person name="Kaur N."/>
        </authorList>
    </citation>
    <scope>NUCLEOTIDE SEQUENCE [LARGE SCALE GENOMIC DNA]</scope>
    <source>
        <strain evidence="9 10">DSM 44409</strain>
    </source>
</reference>
<evidence type="ECO:0000256" key="4">
    <source>
        <dbReference type="ARBA" id="ARBA00022692"/>
    </source>
</evidence>
<sequence length="466" mass="47752">MLSCAAEFMVVLDASVVNVALPAIKSGLGFGQADLQWVVNSYALVFAGFLLLGGRLADLYGRKRVFISGLVLFTAASAVGGMAGSPELLVAARAVQALGGALLVPASLTILTTTFPEGALRVRALAIWTALASAGGAAGSLLGGVLTEYLSWRWTLLINVPLGAVALVIAARVLAADHRLRGQPGDDSADEPGNGRRLDVLGAVSATLGLTALAFALSGAEDRGWGHPLTWGALLVAAAGLVVFVADELWLSKVPLIPLRLFRLRAVSLGNTAMLLAGACLMPVWYFLSLYMQEVLRFSAIMTGIGFLPHTLITVAVGAQLAPRLLAWFSPRVLIAAGSLVAAAGFWWQSLLEVDSTYLSGILGPAIAISVGVGLLNTPLTTAVTSGVTDDDAGAASGLMNTTKQVGGALGLAALVAVAAQAHTGDPSGQVNPAELSSGFSSVFVIMAGIMIVVAVLALTLPKPRD</sequence>
<dbReference type="GO" id="GO:0005886">
    <property type="term" value="C:plasma membrane"/>
    <property type="evidence" value="ECO:0007669"/>
    <property type="project" value="UniProtKB-SubCell"/>
</dbReference>
<dbReference type="InterPro" id="IPR020846">
    <property type="entry name" value="MFS_dom"/>
</dbReference>
<dbReference type="NCBIfam" id="TIGR00711">
    <property type="entry name" value="efflux_EmrB"/>
    <property type="match status" value="1"/>
</dbReference>
<evidence type="ECO:0000256" key="3">
    <source>
        <dbReference type="ARBA" id="ARBA00022475"/>
    </source>
</evidence>
<dbReference type="PRINTS" id="PR01036">
    <property type="entry name" value="TCRTETB"/>
</dbReference>
<dbReference type="InterPro" id="IPR011701">
    <property type="entry name" value="MFS"/>
</dbReference>
<dbReference type="PANTHER" id="PTHR42718:SF46">
    <property type="entry name" value="BLR6921 PROTEIN"/>
    <property type="match status" value="1"/>
</dbReference>
<accession>A0A1W2M399</accession>
<dbReference type="InterPro" id="IPR004638">
    <property type="entry name" value="EmrB-like"/>
</dbReference>
<dbReference type="Gene3D" id="1.20.1720.10">
    <property type="entry name" value="Multidrug resistance protein D"/>
    <property type="match status" value="1"/>
</dbReference>
<keyword evidence="5 7" id="KW-1133">Transmembrane helix</keyword>
<evidence type="ECO:0000256" key="2">
    <source>
        <dbReference type="ARBA" id="ARBA00022448"/>
    </source>
</evidence>
<evidence type="ECO:0000256" key="1">
    <source>
        <dbReference type="ARBA" id="ARBA00004651"/>
    </source>
</evidence>
<evidence type="ECO:0000259" key="8">
    <source>
        <dbReference type="PROSITE" id="PS50850"/>
    </source>
</evidence>
<proteinExistence type="predicted"/>
<feature type="transmembrane region" description="Helical" evidence="7">
    <location>
        <begin position="357"/>
        <end position="376"/>
    </location>
</feature>
<feature type="transmembrane region" description="Helical" evidence="7">
    <location>
        <begin position="125"/>
        <end position="146"/>
    </location>
</feature>
<feature type="transmembrane region" description="Helical" evidence="7">
    <location>
        <begin position="90"/>
        <end position="113"/>
    </location>
</feature>
<dbReference type="InterPro" id="IPR036259">
    <property type="entry name" value="MFS_trans_sf"/>
</dbReference>
<evidence type="ECO:0000313" key="9">
    <source>
        <dbReference type="EMBL" id="ONF74505.1"/>
    </source>
</evidence>
<feature type="transmembrane region" description="Helical" evidence="7">
    <location>
        <begin position="406"/>
        <end position="423"/>
    </location>
</feature>
<keyword evidence="2" id="KW-0813">Transport</keyword>
<feature type="transmembrane region" description="Helical" evidence="7">
    <location>
        <begin position="272"/>
        <end position="292"/>
    </location>
</feature>
<name>A0A1W2M399_9PSEU</name>
<evidence type="ECO:0000256" key="6">
    <source>
        <dbReference type="ARBA" id="ARBA00023136"/>
    </source>
</evidence>
<feature type="transmembrane region" description="Helical" evidence="7">
    <location>
        <begin position="229"/>
        <end position="251"/>
    </location>
</feature>
<comment type="caution">
    <text evidence="9">The sequence shown here is derived from an EMBL/GenBank/DDBJ whole genome shotgun (WGS) entry which is preliminary data.</text>
</comment>
<feature type="transmembrane region" description="Helical" evidence="7">
    <location>
        <begin position="298"/>
        <end position="321"/>
    </location>
</feature>
<evidence type="ECO:0000313" key="10">
    <source>
        <dbReference type="Proteomes" id="UP000076660"/>
    </source>
</evidence>
<dbReference type="PROSITE" id="PS50850">
    <property type="entry name" value="MFS"/>
    <property type="match status" value="1"/>
</dbReference>
<dbReference type="SUPFAM" id="SSF103473">
    <property type="entry name" value="MFS general substrate transporter"/>
    <property type="match status" value="1"/>
</dbReference>
<dbReference type="Pfam" id="PF07690">
    <property type="entry name" value="MFS_1"/>
    <property type="match status" value="1"/>
</dbReference>
<gene>
    <name evidence="9" type="ORF">AVR91_0203595</name>
</gene>
<feature type="domain" description="Major facilitator superfamily (MFS) profile" evidence="8">
    <location>
        <begin position="1"/>
        <end position="466"/>
    </location>
</feature>
<feature type="transmembrane region" description="Helical" evidence="7">
    <location>
        <begin position="35"/>
        <end position="53"/>
    </location>
</feature>
<feature type="transmembrane region" description="Helical" evidence="7">
    <location>
        <begin position="333"/>
        <end position="351"/>
    </location>
</feature>
<keyword evidence="6 7" id="KW-0472">Membrane</keyword>
<feature type="transmembrane region" description="Helical" evidence="7">
    <location>
        <begin position="65"/>
        <end position="84"/>
    </location>
</feature>
<keyword evidence="4 7" id="KW-0812">Transmembrane</keyword>
<dbReference type="Proteomes" id="UP000076660">
    <property type="component" value="Unassembled WGS sequence"/>
</dbReference>
<dbReference type="CDD" id="cd17321">
    <property type="entry name" value="MFS_MMR_MDR_like"/>
    <property type="match status" value="1"/>
</dbReference>
<feature type="transmembrane region" description="Helical" evidence="7">
    <location>
        <begin position="198"/>
        <end position="217"/>
    </location>
</feature>
<keyword evidence="3" id="KW-1003">Cell membrane</keyword>
<evidence type="ECO:0000256" key="5">
    <source>
        <dbReference type="ARBA" id="ARBA00022989"/>
    </source>
</evidence>
<dbReference type="Gene3D" id="1.20.1250.20">
    <property type="entry name" value="MFS general substrate transporter like domains"/>
    <property type="match status" value="1"/>
</dbReference>
<dbReference type="InterPro" id="IPR005829">
    <property type="entry name" value="Sugar_transporter_CS"/>
</dbReference>